<dbReference type="InterPro" id="IPR050515">
    <property type="entry name" value="Beta-lactam/transpept"/>
</dbReference>
<sequence length="499" mass="52843">MNRQIRVLTIASLCLLLALMANITYVQYFKQSEYNKKADNARVILEGLKRQRGEILAGSMVIAKSVPSKDGFNFLRVYGNKIDPKYAADAAAEYAPVTGYLTLGADWGTEQAQNSILSGTDDRLFIDRVSDLLNNNQPQGGNVELTIDPKVQDAAYQGLASRGFTGAAVAIDPTTGKILAMASTPSYDPNRVASHDASASAKAYAEILKSNALLNRGAQRPLFPGSTFKLVTAAAAIQDLHMNPQSLVNGNATTTIQGTNRITQNEDKVSCGFLNQPQVSFMTALDYSCNVAFAEIGARLSADQLTSMADSFGFNTNPFLDVWPSSASSYPNETDKALRALSAYGQLSVQATPLQMAMVAAAIGNHGKLMKPYMINRLTSPTLDVISQTQPTALSNPISGSTADQLTQMMVDVVNRGTGTRAQIPGISVAGKTGTAETGTGGSPYAWFVSFGPSDNAKIAIAVLVESSSTVKDNVAGGALCAPIAKAMMQAYLSETGTQ</sequence>
<dbReference type="GO" id="GO:0005886">
    <property type="term" value="C:plasma membrane"/>
    <property type="evidence" value="ECO:0007669"/>
    <property type="project" value="TreeGrafter"/>
</dbReference>
<feature type="domain" description="Penicillin binding protein A dimerisation" evidence="2">
    <location>
        <begin position="52"/>
        <end position="143"/>
    </location>
</feature>
<dbReference type="PANTHER" id="PTHR30627:SF24">
    <property type="entry name" value="PENICILLIN-BINDING PROTEIN 4B"/>
    <property type="match status" value="1"/>
</dbReference>
<dbReference type="InterPro" id="IPR054120">
    <property type="entry name" value="PBPA_dimer"/>
</dbReference>
<dbReference type="EMBL" id="AP019307">
    <property type="protein sequence ID" value="BBH17353.1"/>
    <property type="molecule type" value="Genomic_DNA"/>
</dbReference>
<evidence type="ECO:0000259" key="1">
    <source>
        <dbReference type="Pfam" id="PF00905"/>
    </source>
</evidence>
<dbReference type="KEGG" id="nbe:Back2_16400"/>
<gene>
    <name evidence="3" type="ORF">Back2_16400</name>
</gene>
<dbReference type="InterPro" id="IPR012338">
    <property type="entry name" value="Beta-lactam/transpept-like"/>
</dbReference>
<dbReference type="GO" id="GO:0071972">
    <property type="term" value="F:peptidoglycan L,D-transpeptidase activity"/>
    <property type="evidence" value="ECO:0007669"/>
    <property type="project" value="TreeGrafter"/>
</dbReference>
<proteinExistence type="predicted"/>
<dbReference type="SUPFAM" id="SSF56601">
    <property type="entry name" value="beta-lactamase/transpeptidase-like"/>
    <property type="match status" value="1"/>
</dbReference>
<dbReference type="Gene3D" id="3.90.1310.10">
    <property type="entry name" value="Penicillin-binding protein 2a (Domain 2)"/>
    <property type="match status" value="1"/>
</dbReference>
<evidence type="ECO:0000313" key="4">
    <source>
        <dbReference type="Proteomes" id="UP000271573"/>
    </source>
</evidence>
<organism evidence="3 4">
    <name type="scientific">Nocardioides baekrokdamisoli</name>
    <dbReference type="NCBI Taxonomy" id="1804624"/>
    <lineage>
        <taxon>Bacteria</taxon>
        <taxon>Bacillati</taxon>
        <taxon>Actinomycetota</taxon>
        <taxon>Actinomycetes</taxon>
        <taxon>Propionibacteriales</taxon>
        <taxon>Nocardioidaceae</taxon>
        <taxon>Nocardioides</taxon>
    </lineage>
</organism>
<dbReference type="Proteomes" id="UP000271573">
    <property type="component" value="Chromosome"/>
</dbReference>
<evidence type="ECO:0000259" key="2">
    <source>
        <dbReference type="Pfam" id="PF21922"/>
    </source>
</evidence>
<reference evidence="3 4" key="1">
    <citation type="submission" date="2018-11" db="EMBL/GenBank/DDBJ databases">
        <title>Complete genome sequence of Nocardioides baekrokdamisoli strain KCTC 39748.</title>
        <authorList>
            <person name="Kang S.W."/>
            <person name="Lee K.C."/>
            <person name="Kim K.K."/>
            <person name="Kim J.S."/>
            <person name="Kim D.S."/>
            <person name="Ko S.H."/>
            <person name="Yang S.H."/>
            <person name="Shin Y.K."/>
            <person name="Lee J.S."/>
        </authorList>
    </citation>
    <scope>NUCLEOTIDE SEQUENCE [LARGE SCALE GENOMIC DNA]</scope>
    <source>
        <strain evidence="3 4">KCTC 39748</strain>
    </source>
</reference>
<dbReference type="OrthoDB" id="9766847at2"/>
<protein>
    <submittedName>
        <fullName evidence="3">Penicillin-binding protein</fullName>
    </submittedName>
</protein>
<name>A0A3G9IY66_9ACTN</name>
<dbReference type="GO" id="GO:0008658">
    <property type="term" value="F:penicillin binding"/>
    <property type="evidence" value="ECO:0007669"/>
    <property type="project" value="InterPro"/>
</dbReference>
<accession>A0A3G9IY66</accession>
<dbReference type="Pfam" id="PF00905">
    <property type="entry name" value="Transpeptidase"/>
    <property type="match status" value="1"/>
</dbReference>
<evidence type="ECO:0000313" key="3">
    <source>
        <dbReference type="EMBL" id="BBH17353.1"/>
    </source>
</evidence>
<dbReference type="PANTHER" id="PTHR30627">
    <property type="entry name" value="PEPTIDOGLYCAN D,D-TRANSPEPTIDASE"/>
    <property type="match status" value="1"/>
</dbReference>
<dbReference type="InterPro" id="IPR001460">
    <property type="entry name" value="PCN-bd_Tpept"/>
</dbReference>
<dbReference type="RefSeq" id="WP_125568445.1">
    <property type="nucleotide sequence ID" value="NZ_AP019307.1"/>
</dbReference>
<keyword evidence="4" id="KW-1185">Reference proteome</keyword>
<dbReference type="AlphaFoldDB" id="A0A3G9IY66"/>
<dbReference type="Gene3D" id="3.40.710.10">
    <property type="entry name" value="DD-peptidase/beta-lactamase superfamily"/>
    <property type="match status" value="1"/>
</dbReference>
<dbReference type="Pfam" id="PF21922">
    <property type="entry name" value="PBP_dimer_2"/>
    <property type="match status" value="1"/>
</dbReference>
<dbReference type="GO" id="GO:0071555">
    <property type="term" value="P:cell wall organization"/>
    <property type="evidence" value="ECO:0007669"/>
    <property type="project" value="TreeGrafter"/>
</dbReference>
<feature type="domain" description="Penicillin-binding protein transpeptidase" evidence="1">
    <location>
        <begin position="166"/>
        <end position="490"/>
    </location>
</feature>